<organism evidence="1 2">
    <name type="scientific">Helicobacter pylori SouthAfrica20</name>
    <dbReference type="NCBI Taxonomy" id="1352356"/>
    <lineage>
        <taxon>Bacteria</taxon>
        <taxon>Pseudomonadati</taxon>
        <taxon>Campylobacterota</taxon>
        <taxon>Epsilonproteobacteria</taxon>
        <taxon>Campylobacterales</taxon>
        <taxon>Helicobacteraceae</taxon>
        <taxon>Helicobacter</taxon>
    </lineage>
</organism>
<evidence type="ECO:0000313" key="1">
    <source>
        <dbReference type="EMBL" id="AGT74182.1"/>
    </source>
</evidence>
<dbReference type="PATRIC" id="fig|1352356.3.peg.932"/>
<dbReference type="KEGG" id="hpys:HPSA20_0947"/>
<accession>T1UB93</accession>
<evidence type="ECO:0000313" key="2">
    <source>
        <dbReference type="Proteomes" id="UP000015920"/>
    </source>
</evidence>
<sequence length="56" mass="6661">MSSLKKQRLSIVLPLNETKNAKSKKILKFFKNDKKKKRFYAIMPQIHINVWTLITT</sequence>
<name>T1UB93_HELPX</name>
<dbReference type="AlphaFoldDB" id="T1UB93"/>
<dbReference type="EMBL" id="CP006691">
    <property type="protein sequence ID" value="AGT74182.1"/>
    <property type="molecule type" value="Genomic_DNA"/>
</dbReference>
<proteinExistence type="predicted"/>
<reference evidence="1 2" key="1">
    <citation type="journal article" date="2013" name="Genome Announc.">
        <title>Genome Sequences of Three hpAfrica2 Strains of Helicobacter pylori.</title>
        <authorList>
            <person name="Duncan S.S."/>
            <person name="Bertoli M.T."/>
            <person name="Kersulyte D."/>
            <person name="Valk P.L."/>
            <person name="Tamma S."/>
            <person name="Segal I."/>
            <person name="McClain M.S."/>
            <person name="Cover T.L."/>
            <person name="Berg D.E."/>
        </authorList>
    </citation>
    <scope>NUCLEOTIDE SEQUENCE [LARGE SCALE GENOMIC DNA]</scope>
    <source>
        <strain evidence="1">SouthAfrica20</strain>
    </source>
</reference>
<protein>
    <submittedName>
        <fullName evidence="1">Uncharacterized protein</fullName>
    </submittedName>
</protein>
<gene>
    <name evidence="1" type="ORF">HPSA20_0947</name>
</gene>
<dbReference type="HOGENOM" id="CLU_3008101_0_0_7"/>
<dbReference type="Proteomes" id="UP000015920">
    <property type="component" value="Chromosome"/>
</dbReference>